<dbReference type="PATRIC" id="fig|1698282.3.peg.346"/>
<keyword evidence="1" id="KW-0547">Nucleotide-binding</keyword>
<dbReference type="NCBIfam" id="NF003218">
    <property type="entry name" value="PRK04184.1"/>
    <property type="match status" value="1"/>
</dbReference>
<dbReference type="PANTHER" id="PTHR48444:SF1">
    <property type="entry name" value="DNA TOPOISOMERASE 6 SUBUNIT B"/>
    <property type="match status" value="1"/>
</dbReference>
<dbReference type="InterPro" id="IPR014721">
    <property type="entry name" value="Ribsml_uS5_D2-typ_fold_subgr"/>
</dbReference>
<dbReference type="Proteomes" id="UP000070491">
    <property type="component" value="Unassembled WGS sequence"/>
</dbReference>
<dbReference type="SMART" id="SM00387">
    <property type="entry name" value="HATPase_c"/>
    <property type="match status" value="1"/>
</dbReference>
<evidence type="ECO:0000256" key="1">
    <source>
        <dbReference type="ARBA" id="ARBA00022741"/>
    </source>
</evidence>
<dbReference type="AlphaFoldDB" id="A0A133VIQ9"/>
<evidence type="ECO:0000256" key="3">
    <source>
        <dbReference type="ARBA" id="ARBA00023029"/>
    </source>
</evidence>
<dbReference type="NCBIfam" id="TIGR01052">
    <property type="entry name" value="top6b"/>
    <property type="match status" value="1"/>
</dbReference>
<dbReference type="HAMAP" id="MF_00322">
    <property type="entry name" value="Top6B"/>
    <property type="match status" value="1"/>
</dbReference>
<accession>A0A133VIQ9</accession>
<protein>
    <submittedName>
        <fullName evidence="8">DNA topoisomerase VI</fullName>
    </submittedName>
</protein>
<dbReference type="InterPro" id="IPR015320">
    <property type="entry name" value="TopoVI_B_transducer"/>
</dbReference>
<keyword evidence="2" id="KW-0067">ATP-binding</keyword>
<proteinExistence type="inferred from homology"/>
<dbReference type="GO" id="GO:0006265">
    <property type="term" value="P:DNA topological change"/>
    <property type="evidence" value="ECO:0007669"/>
    <property type="project" value="InterPro"/>
</dbReference>
<dbReference type="EMBL" id="LHYG01000006">
    <property type="protein sequence ID" value="KXB06329.1"/>
    <property type="molecule type" value="Genomic_DNA"/>
</dbReference>
<keyword evidence="4" id="KW-0238">DNA-binding</keyword>
<dbReference type="Pfam" id="PF09239">
    <property type="entry name" value="Topo-VIb_trans"/>
    <property type="match status" value="1"/>
</dbReference>
<feature type="domain" description="Histidine kinase/HSP90-like ATPase" evidence="7">
    <location>
        <begin position="31"/>
        <end position="182"/>
    </location>
</feature>
<dbReference type="Gene3D" id="3.30.230.10">
    <property type="match status" value="1"/>
</dbReference>
<feature type="non-terminal residue" evidence="8">
    <location>
        <position position="484"/>
    </location>
</feature>
<evidence type="ECO:0000256" key="6">
    <source>
        <dbReference type="SAM" id="Coils"/>
    </source>
</evidence>
<evidence type="ECO:0000256" key="2">
    <source>
        <dbReference type="ARBA" id="ARBA00022840"/>
    </source>
</evidence>
<evidence type="ECO:0000313" key="8">
    <source>
        <dbReference type="EMBL" id="KXB06329.1"/>
    </source>
</evidence>
<evidence type="ECO:0000256" key="4">
    <source>
        <dbReference type="ARBA" id="ARBA00023125"/>
    </source>
</evidence>
<dbReference type="CDD" id="cd00823">
    <property type="entry name" value="TopoIIB_Trans"/>
    <property type="match status" value="1"/>
</dbReference>
<dbReference type="Pfam" id="PF02518">
    <property type="entry name" value="HATPase_c"/>
    <property type="match status" value="1"/>
</dbReference>
<reference evidence="8 9" key="1">
    <citation type="journal article" date="2016" name="Sci. Rep.">
        <title>Metabolic traits of an uncultured archaeal lineage -MSBL1- from brine pools of the Red Sea.</title>
        <authorList>
            <person name="Mwirichia R."/>
            <person name="Alam I."/>
            <person name="Rashid M."/>
            <person name="Vinu M."/>
            <person name="Ba-Alawi W."/>
            <person name="Anthony Kamau A."/>
            <person name="Kamanda Ngugi D."/>
            <person name="Goker M."/>
            <person name="Klenk H.P."/>
            <person name="Bajic V."/>
            <person name="Stingl U."/>
        </authorList>
    </citation>
    <scope>NUCLEOTIDE SEQUENCE [LARGE SCALE GENOMIC DNA]</scope>
    <source>
        <strain evidence="8">SCGC-AAA382F02</strain>
    </source>
</reference>
<keyword evidence="9" id="KW-1185">Reference proteome</keyword>
<dbReference type="InterPro" id="IPR003594">
    <property type="entry name" value="HATPase_dom"/>
</dbReference>
<dbReference type="SUPFAM" id="SSF55874">
    <property type="entry name" value="ATPase domain of HSP90 chaperone/DNA topoisomerase II/histidine kinase"/>
    <property type="match status" value="1"/>
</dbReference>
<dbReference type="InterPro" id="IPR005734">
    <property type="entry name" value="TopoVI_B"/>
</dbReference>
<dbReference type="InterPro" id="IPR036890">
    <property type="entry name" value="HATPase_C_sf"/>
</dbReference>
<organism evidence="8 9">
    <name type="scientific">candidate division MSBL1 archaeon SCGC-AAA382F02</name>
    <dbReference type="NCBI Taxonomy" id="1698282"/>
    <lineage>
        <taxon>Archaea</taxon>
        <taxon>Methanobacteriati</taxon>
        <taxon>Methanobacteriota</taxon>
        <taxon>candidate division MSBL1</taxon>
    </lineage>
</organism>
<dbReference type="PANTHER" id="PTHR48444">
    <property type="entry name" value="DNA TOPOISOMERASE 6 SUBUNIT B"/>
    <property type="match status" value="1"/>
</dbReference>
<keyword evidence="6" id="KW-0175">Coiled coil</keyword>
<evidence type="ECO:0000313" key="9">
    <source>
        <dbReference type="Proteomes" id="UP000070491"/>
    </source>
</evidence>
<evidence type="ECO:0000256" key="5">
    <source>
        <dbReference type="ARBA" id="ARBA00023235"/>
    </source>
</evidence>
<dbReference type="SUPFAM" id="SSF54211">
    <property type="entry name" value="Ribosomal protein S5 domain 2-like"/>
    <property type="match status" value="1"/>
</dbReference>
<dbReference type="Gene3D" id="1.10.8.50">
    <property type="match status" value="1"/>
</dbReference>
<feature type="coiled-coil region" evidence="6">
    <location>
        <begin position="437"/>
        <end position="472"/>
    </location>
</feature>
<gene>
    <name evidence="8" type="ORF">AKJ53_00700</name>
</gene>
<dbReference type="Gene3D" id="3.30.565.10">
    <property type="entry name" value="Histidine kinase-like ATPase, C-terminal domain"/>
    <property type="match status" value="1"/>
</dbReference>
<name>A0A133VIQ9_9EURY</name>
<sequence>MVLAKDIFKEFKEHSVSEFFRKNAAMLGYTGKIRSLTTVVHEGVTNAIDAAEDAGVLPSVFVAIRSLDEDSNHYKVIIEDNASGIPEEFIPSVFGRMLAGTKLHRNVQNRGQQGIGISGGVMFSQATSGQPTKIITSTGEEGISYNEVMIDVNENQGKITDHKEMEGDWRGTRVEFEVKDVIYQKSRYGPYNYLRMTAIANPHVQITFEEPDGSLTIFERATEEIPERPQPIPPHPAGMRADGLLELAENTGSKSVGTFLVNDLSRFSRNKLEELEGKVDVDLDQDPSSLSWNEAEKIVSAFRKMDFMSPPTRGLRPIGEENIESGLEQILNPDFACAVTRSPEVYRGGIPFIVETGLAYGGGAGDKSRSDETGLELIRFANRAPLIFNQGGCALTSAARDIDWKRYKVDTDKTPVTLFINIVSTHVPYTSAGKQSVAEEEEVYEETRQAIMKAARKLKSFLRKKLKKKERRERANLFEKYLPI</sequence>
<dbReference type="GO" id="GO:0005524">
    <property type="term" value="F:ATP binding"/>
    <property type="evidence" value="ECO:0007669"/>
    <property type="project" value="UniProtKB-KW"/>
</dbReference>
<comment type="caution">
    <text evidence="8">The sequence shown here is derived from an EMBL/GenBank/DDBJ whole genome shotgun (WGS) entry which is preliminary data.</text>
</comment>
<evidence type="ECO:0000259" key="7">
    <source>
        <dbReference type="SMART" id="SM00387"/>
    </source>
</evidence>
<keyword evidence="3" id="KW-0799">Topoisomerase</keyword>
<dbReference type="GO" id="GO:0003918">
    <property type="term" value="F:DNA topoisomerase type II (double strand cut, ATP-hydrolyzing) activity"/>
    <property type="evidence" value="ECO:0007669"/>
    <property type="project" value="InterPro"/>
</dbReference>
<keyword evidence="5 8" id="KW-0413">Isomerase</keyword>
<dbReference type="InterPro" id="IPR020568">
    <property type="entry name" value="Ribosomal_Su5_D2-typ_SF"/>
</dbReference>
<dbReference type="GO" id="GO:0003677">
    <property type="term" value="F:DNA binding"/>
    <property type="evidence" value="ECO:0007669"/>
    <property type="project" value="UniProtKB-KW"/>
</dbReference>
<dbReference type="PIRSF" id="PIRSF006553">
    <property type="entry name" value="TopoVI_B"/>
    <property type="match status" value="1"/>
</dbReference>